<keyword evidence="3" id="KW-1185">Reference proteome</keyword>
<gene>
    <name evidence="2" type="ORF">SKAU_G00235270</name>
</gene>
<protein>
    <submittedName>
        <fullName evidence="2">Uncharacterized protein</fullName>
    </submittedName>
</protein>
<evidence type="ECO:0000313" key="3">
    <source>
        <dbReference type="Proteomes" id="UP001152622"/>
    </source>
</evidence>
<accession>A0A9Q1F6H0</accession>
<reference evidence="2" key="1">
    <citation type="journal article" date="2023" name="Science">
        <title>Genome structures resolve the early diversification of teleost fishes.</title>
        <authorList>
            <person name="Parey E."/>
            <person name="Louis A."/>
            <person name="Montfort J."/>
            <person name="Bouchez O."/>
            <person name="Roques C."/>
            <person name="Iampietro C."/>
            <person name="Lluch J."/>
            <person name="Castinel A."/>
            <person name="Donnadieu C."/>
            <person name="Desvignes T."/>
            <person name="Floi Bucao C."/>
            <person name="Jouanno E."/>
            <person name="Wen M."/>
            <person name="Mejri S."/>
            <person name="Dirks R."/>
            <person name="Jansen H."/>
            <person name="Henkel C."/>
            <person name="Chen W.J."/>
            <person name="Zahm M."/>
            <person name="Cabau C."/>
            <person name="Klopp C."/>
            <person name="Thompson A.W."/>
            <person name="Robinson-Rechavi M."/>
            <person name="Braasch I."/>
            <person name="Lecointre G."/>
            <person name="Bobe J."/>
            <person name="Postlethwait J.H."/>
            <person name="Berthelot C."/>
            <person name="Roest Crollius H."/>
            <person name="Guiguen Y."/>
        </authorList>
    </citation>
    <scope>NUCLEOTIDE SEQUENCE</scope>
    <source>
        <strain evidence="2">WJC10195</strain>
    </source>
</reference>
<comment type="caution">
    <text evidence="2">The sequence shown here is derived from an EMBL/GenBank/DDBJ whole genome shotgun (WGS) entry which is preliminary data.</text>
</comment>
<organism evidence="2 3">
    <name type="scientific">Synaphobranchus kaupii</name>
    <name type="common">Kaup's arrowtooth eel</name>
    <dbReference type="NCBI Taxonomy" id="118154"/>
    <lineage>
        <taxon>Eukaryota</taxon>
        <taxon>Metazoa</taxon>
        <taxon>Chordata</taxon>
        <taxon>Craniata</taxon>
        <taxon>Vertebrata</taxon>
        <taxon>Euteleostomi</taxon>
        <taxon>Actinopterygii</taxon>
        <taxon>Neopterygii</taxon>
        <taxon>Teleostei</taxon>
        <taxon>Anguilliformes</taxon>
        <taxon>Synaphobranchidae</taxon>
        <taxon>Synaphobranchus</taxon>
    </lineage>
</organism>
<proteinExistence type="predicted"/>
<name>A0A9Q1F6H0_SYNKA</name>
<evidence type="ECO:0000256" key="1">
    <source>
        <dbReference type="SAM" id="MobiDB-lite"/>
    </source>
</evidence>
<dbReference type="EMBL" id="JAINUF010000008">
    <property type="protein sequence ID" value="KAJ8352051.1"/>
    <property type="molecule type" value="Genomic_DNA"/>
</dbReference>
<sequence length="162" mass="18667">MSTASRCYRTVERERTSVEGHKALSRVLGQGQSEMTEEPSTSRLALPQIPEESLQEKINRLLQEDDTTTTSEKKFTETEKKMIATVWRNVISSGVISKTRIREEAEERKAGKVILDSHGPERVMNRIKYERRKGKHRCVSKSLSIYTAPHQVYTRVVCRRAF</sequence>
<evidence type="ECO:0000313" key="2">
    <source>
        <dbReference type="EMBL" id="KAJ8352051.1"/>
    </source>
</evidence>
<dbReference type="Proteomes" id="UP001152622">
    <property type="component" value="Chromosome 8"/>
</dbReference>
<feature type="compositionally biased region" description="Basic and acidic residues" evidence="1">
    <location>
        <begin position="9"/>
        <end position="22"/>
    </location>
</feature>
<feature type="compositionally biased region" description="Polar residues" evidence="1">
    <location>
        <begin position="30"/>
        <end position="43"/>
    </location>
</feature>
<dbReference type="AlphaFoldDB" id="A0A9Q1F6H0"/>
<feature type="region of interest" description="Disordered" evidence="1">
    <location>
        <begin position="1"/>
        <end position="45"/>
    </location>
</feature>